<keyword evidence="3 5" id="KW-0238">DNA-binding</keyword>
<dbReference type="PANTHER" id="PTHR30349:SF41">
    <property type="entry name" value="INTEGRASE_RECOMBINASE PROTEIN MJ0367-RELATED"/>
    <property type="match status" value="1"/>
</dbReference>
<keyword evidence="9" id="KW-1185">Reference proteome</keyword>
<evidence type="ECO:0000259" key="6">
    <source>
        <dbReference type="PROSITE" id="PS51898"/>
    </source>
</evidence>
<evidence type="ECO:0000256" key="2">
    <source>
        <dbReference type="ARBA" id="ARBA00022908"/>
    </source>
</evidence>
<dbReference type="AlphaFoldDB" id="A0A3S0KDP1"/>
<dbReference type="InterPro" id="IPR011010">
    <property type="entry name" value="DNA_brk_join_enz"/>
</dbReference>
<dbReference type="PROSITE" id="PS51900">
    <property type="entry name" value="CB"/>
    <property type="match status" value="1"/>
</dbReference>
<dbReference type="EMBL" id="RXNU01000001">
    <property type="protein sequence ID" value="RTR41010.1"/>
    <property type="molecule type" value="Genomic_DNA"/>
</dbReference>
<dbReference type="PROSITE" id="PS51898">
    <property type="entry name" value="TYR_RECOMBINASE"/>
    <property type="match status" value="1"/>
</dbReference>
<comment type="caution">
    <text evidence="8">The sequence shown here is derived from an EMBL/GenBank/DDBJ whole genome shotgun (WGS) entry which is preliminary data.</text>
</comment>
<organism evidence="8 9">
    <name type="scientific">Shewanella canadensis</name>
    <dbReference type="NCBI Taxonomy" id="271096"/>
    <lineage>
        <taxon>Bacteria</taxon>
        <taxon>Pseudomonadati</taxon>
        <taxon>Pseudomonadota</taxon>
        <taxon>Gammaproteobacteria</taxon>
        <taxon>Alteromonadales</taxon>
        <taxon>Shewanellaceae</taxon>
        <taxon>Shewanella</taxon>
    </lineage>
</organism>
<evidence type="ECO:0000256" key="1">
    <source>
        <dbReference type="ARBA" id="ARBA00008857"/>
    </source>
</evidence>
<accession>A0A3S0KDP1</accession>
<feature type="domain" description="Tyr recombinase" evidence="6">
    <location>
        <begin position="127"/>
        <end position="340"/>
    </location>
</feature>
<name>A0A3S0KDP1_9GAMM</name>
<keyword evidence="2" id="KW-0229">DNA integration</keyword>
<sequence>MKNNSTKNTRILYEYVKYLKEAKQLDDSTIDGVMKSINRFEEATNYLDFKKFRAKHAIAFKKILLSRKSLVTGDKLSKATVLTTIRHLKGFFQFLVTQKGYRAKINYSDIEYFNLSEKDTRIANAKRKKTVATIEQLMETLKTMPGSTAIEMRDRAVFAFVILTGARDGAVASAKIKHIDIAEQSFYQDAREVKTKFSKTFTTYFLPVGELPSKILTEWIEYLIREHGYKQNDPLFPKTKLAHNKNQQFEAVGLLKEHWSNANPIRKIFKQAFEAAGLPYYKPHSFRDTLTRLGENLCRTPEEFKAWSQNFGHESILTTFYSYGDVPDYKQAQLLRKLAEPAKSTSSDVEEEFKQFQQFQTMMAKTKSLAN</sequence>
<reference evidence="8 9" key="1">
    <citation type="submission" date="2018-12" db="EMBL/GenBank/DDBJ databases">
        <authorList>
            <person name="Yu L."/>
        </authorList>
    </citation>
    <scope>NUCLEOTIDE SEQUENCE [LARGE SCALE GENOMIC DNA]</scope>
    <source>
        <strain evidence="8 9">HAW-EB2</strain>
    </source>
</reference>
<dbReference type="GO" id="GO:0015074">
    <property type="term" value="P:DNA integration"/>
    <property type="evidence" value="ECO:0007669"/>
    <property type="project" value="UniProtKB-KW"/>
</dbReference>
<evidence type="ECO:0000313" key="9">
    <source>
        <dbReference type="Proteomes" id="UP000267448"/>
    </source>
</evidence>
<dbReference type="InterPro" id="IPR013762">
    <property type="entry name" value="Integrase-like_cat_sf"/>
</dbReference>
<dbReference type="InterPro" id="IPR044068">
    <property type="entry name" value="CB"/>
</dbReference>
<dbReference type="CDD" id="cd00397">
    <property type="entry name" value="DNA_BRE_C"/>
    <property type="match status" value="1"/>
</dbReference>
<evidence type="ECO:0000256" key="5">
    <source>
        <dbReference type="PROSITE-ProRule" id="PRU01248"/>
    </source>
</evidence>
<protein>
    <submittedName>
        <fullName evidence="8">Site-specific integrase</fullName>
    </submittedName>
</protein>
<evidence type="ECO:0000256" key="3">
    <source>
        <dbReference type="ARBA" id="ARBA00023125"/>
    </source>
</evidence>
<dbReference type="Gene3D" id="1.10.443.10">
    <property type="entry name" value="Intergrase catalytic core"/>
    <property type="match status" value="1"/>
</dbReference>
<dbReference type="PANTHER" id="PTHR30349">
    <property type="entry name" value="PHAGE INTEGRASE-RELATED"/>
    <property type="match status" value="1"/>
</dbReference>
<evidence type="ECO:0000256" key="4">
    <source>
        <dbReference type="ARBA" id="ARBA00023172"/>
    </source>
</evidence>
<dbReference type="Pfam" id="PF00589">
    <property type="entry name" value="Phage_integrase"/>
    <property type="match status" value="1"/>
</dbReference>
<dbReference type="Proteomes" id="UP000267448">
    <property type="component" value="Unassembled WGS sequence"/>
</dbReference>
<evidence type="ECO:0000259" key="7">
    <source>
        <dbReference type="PROSITE" id="PS51900"/>
    </source>
</evidence>
<evidence type="ECO:0000313" key="8">
    <source>
        <dbReference type="EMBL" id="RTR41010.1"/>
    </source>
</evidence>
<dbReference type="OrthoDB" id="7354488at2"/>
<dbReference type="GO" id="GO:0003677">
    <property type="term" value="F:DNA binding"/>
    <property type="evidence" value="ECO:0007669"/>
    <property type="project" value="UniProtKB-UniRule"/>
</dbReference>
<proteinExistence type="inferred from homology"/>
<gene>
    <name evidence="8" type="ORF">EKG38_01130</name>
</gene>
<dbReference type="GO" id="GO:0006310">
    <property type="term" value="P:DNA recombination"/>
    <property type="evidence" value="ECO:0007669"/>
    <property type="project" value="UniProtKB-KW"/>
</dbReference>
<comment type="similarity">
    <text evidence="1">Belongs to the 'phage' integrase family.</text>
</comment>
<dbReference type="InterPro" id="IPR002104">
    <property type="entry name" value="Integrase_catalytic"/>
</dbReference>
<keyword evidence="4" id="KW-0233">DNA recombination</keyword>
<dbReference type="InterPro" id="IPR050090">
    <property type="entry name" value="Tyrosine_recombinase_XerCD"/>
</dbReference>
<dbReference type="SUPFAM" id="SSF56349">
    <property type="entry name" value="DNA breaking-rejoining enzymes"/>
    <property type="match status" value="1"/>
</dbReference>
<feature type="domain" description="Core-binding (CB)" evidence="7">
    <location>
        <begin position="6"/>
        <end position="96"/>
    </location>
</feature>